<dbReference type="Gene3D" id="2.120.10.80">
    <property type="entry name" value="Kelch-type beta propeller"/>
    <property type="match status" value="1"/>
</dbReference>
<name>A0A812IPU6_9DINO</name>
<comment type="caution">
    <text evidence="1">The sequence shown here is derived from an EMBL/GenBank/DDBJ whole genome shotgun (WGS) entry which is preliminary data.</text>
</comment>
<gene>
    <name evidence="1" type="ORF">SNAT2548_LOCUS4783</name>
</gene>
<dbReference type="EMBL" id="CAJNDS010000296">
    <property type="protein sequence ID" value="CAE7040389.1"/>
    <property type="molecule type" value="Genomic_DNA"/>
</dbReference>
<protein>
    <submittedName>
        <fullName evidence="1">Uncharacterized protein</fullName>
    </submittedName>
</protein>
<dbReference type="InterPro" id="IPR015915">
    <property type="entry name" value="Kelch-typ_b-propeller"/>
</dbReference>
<keyword evidence="2" id="KW-1185">Reference proteome</keyword>
<dbReference type="Proteomes" id="UP000604046">
    <property type="component" value="Unassembled WGS sequence"/>
</dbReference>
<dbReference type="SUPFAM" id="SSF117281">
    <property type="entry name" value="Kelch motif"/>
    <property type="match status" value="1"/>
</dbReference>
<reference evidence="1" key="1">
    <citation type="submission" date="2021-02" db="EMBL/GenBank/DDBJ databases">
        <authorList>
            <person name="Dougan E. K."/>
            <person name="Rhodes N."/>
            <person name="Thang M."/>
            <person name="Chan C."/>
        </authorList>
    </citation>
    <scope>NUCLEOTIDE SEQUENCE</scope>
</reference>
<proteinExistence type="predicted"/>
<organism evidence="1 2">
    <name type="scientific">Symbiodinium natans</name>
    <dbReference type="NCBI Taxonomy" id="878477"/>
    <lineage>
        <taxon>Eukaryota</taxon>
        <taxon>Sar</taxon>
        <taxon>Alveolata</taxon>
        <taxon>Dinophyceae</taxon>
        <taxon>Suessiales</taxon>
        <taxon>Symbiodiniaceae</taxon>
        <taxon>Symbiodinium</taxon>
    </lineage>
</organism>
<dbReference type="AlphaFoldDB" id="A0A812IPU6"/>
<sequence>MFVHGGDDNVFYGDLWSYSWLANSQLVDPAHPTWHRMAPGLSTRPCGTQSGHAPHRGQAPWAALGNDLAPGRRQTSTSFVWDTTTGVALLFGGNLQSPPASNDLWQYTYQTNTWTELFPGQLFWVPRPRSWRTTKEQTAHVAGGFD</sequence>
<evidence type="ECO:0000313" key="1">
    <source>
        <dbReference type="EMBL" id="CAE7040389.1"/>
    </source>
</evidence>
<accession>A0A812IPU6</accession>
<evidence type="ECO:0000313" key="2">
    <source>
        <dbReference type="Proteomes" id="UP000604046"/>
    </source>
</evidence>